<feature type="chain" id="PRO_5004658559" evidence="2">
    <location>
        <begin position="24"/>
        <end position="133"/>
    </location>
</feature>
<dbReference type="HOGENOM" id="CLU_1909510_0_0_1"/>
<protein>
    <submittedName>
        <fullName evidence="3">Uncharacterized protein</fullName>
    </submittedName>
</protein>
<dbReference type="KEGG" id="atr:18444276"/>
<dbReference type="Proteomes" id="UP000017836">
    <property type="component" value="Unassembled WGS sequence"/>
</dbReference>
<evidence type="ECO:0000313" key="4">
    <source>
        <dbReference type="Proteomes" id="UP000017836"/>
    </source>
</evidence>
<gene>
    <name evidence="3" type="ORF">AMTR_s00175p00063170</name>
</gene>
<feature type="compositionally biased region" description="Low complexity" evidence="1">
    <location>
        <begin position="101"/>
        <end position="112"/>
    </location>
</feature>
<keyword evidence="2" id="KW-0732">Signal</keyword>
<dbReference type="EMBL" id="KI392493">
    <property type="protein sequence ID" value="ERN15980.1"/>
    <property type="molecule type" value="Genomic_DNA"/>
</dbReference>
<proteinExistence type="predicted"/>
<sequence length="133" mass="13440">MAKLIRASCFFLIFMAFSTISLCAEPFQSPVEAPSPNHFPKGPSPASLPSPASPPENPPARSPSAPSPGIQNSPAPSPGNQNSPAPTPDPNAADVQKRADQGQNGNNASSGGLNPGQKAGIAFGVIIGAQSWG</sequence>
<feature type="signal peptide" evidence="2">
    <location>
        <begin position="1"/>
        <end position="23"/>
    </location>
</feature>
<feature type="compositionally biased region" description="Pro residues" evidence="1">
    <location>
        <begin position="42"/>
        <end position="61"/>
    </location>
</feature>
<dbReference type="PANTHER" id="PTHR36721">
    <property type="entry name" value="PROLINE-RICH FAMILY PROTEIN"/>
    <property type="match status" value="1"/>
</dbReference>
<accession>U5D157</accession>
<dbReference type="Gramene" id="ERN15980">
    <property type="protein sequence ID" value="ERN15980"/>
    <property type="gene ID" value="AMTR_s00175p00063170"/>
</dbReference>
<evidence type="ECO:0000313" key="3">
    <source>
        <dbReference type="EMBL" id="ERN15980.1"/>
    </source>
</evidence>
<evidence type="ECO:0000256" key="2">
    <source>
        <dbReference type="SAM" id="SignalP"/>
    </source>
</evidence>
<dbReference type="AlphaFoldDB" id="U5D157"/>
<feature type="region of interest" description="Disordered" evidence="1">
    <location>
        <begin position="28"/>
        <end position="118"/>
    </location>
</feature>
<organism evidence="3 4">
    <name type="scientific">Amborella trichopoda</name>
    <dbReference type="NCBI Taxonomy" id="13333"/>
    <lineage>
        <taxon>Eukaryota</taxon>
        <taxon>Viridiplantae</taxon>
        <taxon>Streptophyta</taxon>
        <taxon>Embryophyta</taxon>
        <taxon>Tracheophyta</taxon>
        <taxon>Spermatophyta</taxon>
        <taxon>Magnoliopsida</taxon>
        <taxon>Amborellales</taxon>
        <taxon>Amborellaceae</taxon>
        <taxon>Amborella</taxon>
    </lineage>
</organism>
<dbReference type="PANTHER" id="PTHR36721:SF15">
    <property type="entry name" value="EN_SPM-LIKE TRANSPOSON PROTEIN"/>
    <property type="match status" value="1"/>
</dbReference>
<feature type="compositionally biased region" description="Polar residues" evidence="1">
    <location>
        <begin position="69"/>
        <end position="84"/>
    </location>
</feature>
<reference evidence="4" key="1">
    <citation type="journal article" date="2013" name="Science">
        <title>The Amborella genome and the evolution of flowering plants.</title>
        <authorList>
            <consortium name="Amborella Genome Project"/>
        </authorList>
    </citation>
    <scope>NUCLEOTIDE SEQUENCE [LARGE SCALE GENOMIC DNA]</scope>
</reference>
<evidence type="ECO:0000256" key="1">
    <source>
        <dbReference type="SAM" id="MobiDB-lite"/>
    </source>
</evidence>
<keyword evidence="4" id="KW-1185">Reference proteome</keyword>
<name>U5D157_AMBTC</name>